<accession>A0A0P1FTM1</accession>
<proteinExistence type="predicted"/>
<dbReference type="AlphaFoldDB" id="A0A0P1FTM1"/>
<dbReference type="EMBL" id="CYSA01000007">
    <property type="protein sequence ID" value="CUH63340.1"/>
    <property type="molecule type" value="Genomic_DNA"/>
</dbReference>
<gene>
    <name evidence="1" type="ORF">TG4357_00614</name>
</gene>
<dbReference type="Proteomes" id="UP000051587">
    <property type="component" value="Unassembled WGS sequence"/>
</dbReference>
<dbReference type="RefSeq" id="WP_058261404.1">
    <property type="nucleotide sequence ID" value="NZ_CP051181.1"/>
</dbReference>
<reference evidence="1 2" key="1">
    <citation type="submission" date="2015-09" db="EMBL/GenBank/DDBJ databases">
        <authorList>
            <consortium name="Swine Surveillance"/>
        </authorList>
    </citation>
    <scope>NUCLEOTIDE SEQUENCE [LARGE SCALE GENOMIC DNA]</scope>
    <source>
        <strain evidence="1 2">CECT 4357</strain>
    </source>
</reference>
<organism evidence="1 2">
    <name type="scientific">Thalassovita gelatinovora</name>
    <name type="common">Thalassobius gelatinovorus</name>
    <dbReference type="NCBI Taxonomy" id="53501"/>
    <lineage>
        <taxon>Bacteria</taxon>
        <taxon>Pseudomonadati</taxon>
        <taxon>Pseudomonadota</taxon>
        <taxon>Alphaproteobacteria</taxon>
        <taxon>Rhodobacterales</taxon>
        <taxon>Roseobacteraceae</taxon>
        <taxon>Thalassovita</taxon>
    </lineage>
</organism>
<evidence type="ECO:0000313" key="2">
    <source>
        <dbReference type="Proteomes" id="UP000051587"/>
    </source>
</evidence>
<name>A0A0P1FTM1_THAGE</name>
<protein>
    <submittedName>
        <fullName evidence="1">Uncharacterized protein</fullName>
    </submittedName>
</protein>
<sequence length="58" mass="6317">MCLTPEALALFLNLLNPDIIEAESGQITIHATANKAVWVLTGDHWCTDAPDQDKAARL</sequence>
<keyword evidence="2" id="KW-1185">Reference proteome</keyword>
<evidence type="ECO:0000313" key="1">
    <source>
        <dbReference type="EMBL" id="CUH63340.1"/>
    </source>
</evidence>